<feature type="transmembrane region" description="Helical" evidence="6">
    <location>
        <begin position="236"/>
        <end position="256"/>
    </location>
</feature>
<feature type="transmembrane region" description="Helical" evidence="6">
    <location>
        <begin position="212"/>
        <end position="230"/>
    </location>
</feature>
<evidence type="ECO:0000313" key="8">
    <source>
        <dbReference type="Proteomes" id="UP000254331"/>
    </source>
</evidence>
<dbReference type="Proteomes" id="UP000254331">
    <property type="component" value="Unassembled WGS sequence"/>
</dbReference>
<dbReference type="GO" id="GO:0005886">
    <property type="term" value="C:plasma membrane"/>
    <property type="evidence" value="ECO:0007669"/>
    <property type="project" value="UniProtKB-SubCell"/>
</dbReference>
<feature type="transmembrane region" description="Helical" evidence="6">
    <location>
        <begin position="180"/>
        <end position="205"/>
    </location>
</feature>
<feature type="transmembrane region" description="Helical" evidence="6">
    <location>
        <begin position="119"/>
        <end position="143"/>
    </location>
</feature>
<evidence type="ECO:0000256" key="6">
    <source>
        <dbReference type="SAM" id="Phobius"/>
    </source>
</evidence>
<proteinExistence type="predicted"/>
<feature type="transmembrane region" description="Helical" evidence="6">
    <location>
        <begin position="7"/>
        <end position="29"/>
    </location>
</feature>
<dbReference type="RefSeq" id="WP_036939723.1">
    <property type="nucleotide sequence ID" value="NZ_CAXOHZ010000014.1"/>
</dbReference>
<organism evidence="7 8">
    <name type="scientific">Proteus vulgaris</name>
    <dbReference type="NCBI Taxonomy" id="585"/>
    <lineage>
        <taxon>Bacteria</taxon>
        <taxon>Pseudomonadati</taxon>
        <taxon>Pseudomonadota</taxon>
        <taxon>Gammaproteobacteria</taxon>
        <taxon>Enterobacterales</taxon>
        <taxon>Morganellaceae</taxon>
        <taxon>Proteus</taxon>
    </lineage>
</organism>
<gene>
    <name evidence="7" type="ORF">NCTC10376_01430</name>
</gene>
<evidence type="ECO:0000313" key="7">
    <source>
        <dbReference type="EMBL" id="SUC15579.1"/>
    </source>
</evidence>
<evidence type="ECO:0000256" key="3">
    <source>
        <dbReference type="ARBA" id="ARBA00022692"/>
    </source>
</evidence>
<reference evidence="7 8" key="1">
    <citation type="submission" date="2018-06" db="EMBL/GenBank/DDBJ databases">
        <authorList>
            <consortium name="Pathogen Informatics"/>
            <person name="Doyle S."/>
        </authorList>
    </citation>
    <scope>NUCLEOTIDE SEQUENCE [LARGE SCALE GENOMIC DNA]</scope>
    <source>
        <strain evidence="7 8">NCTC10376</strain>
    </source>
</reference>
<dbReference type="InterPro" id="IPR051679">
    <property type="entry name" value="DASS-Related_Transporters"/>
</dbReference>
<comment type="subcellular location">
    <subcellularLocation>
        <location evidence="1">Cell membrane</location>
        <topology evidence="1">Multi-pass membrane protein</topology>
    </subcellularLocation>
</comment>
<keyword evidence="3 6" id="KW-0812">Transmembrane</keyword>
<dbReference type="OrthoDB" id="255482at2"/>
<feature type="transmembrane region" description="Helical" evidence="6">
    <location>
        <begin position="155"/>
        <end position="174"/>
    </location>
</feature>
<protein>
    <submittedName>
        <fullName evidence="7">C4-dicarboxylate anaerobic carrier</fullName>
    </submittedName>
</protein>
<feature type="transmembrane region" description="Helical" evidence="6">
    <location>
        <begin position="480"/>
        <end position="502"/>
    </location>
</feature>
<dbReference type="PANTHER" id="PTHR43652:SF6">
    <property type="entry name" value="ARGININE REPRESSOR"/>
    <property type="match status" value="1"/>
</dbReference>
<evidence type="ECO:0000256" key="4">
    <source>
        <dbReference type="ARBA" id="ARBA00022989"/>
    </source>
</evidence>
<dbReference type="Pfam" id="PF03606">
    <property type="entry name" value="DcuC"/>
    <property type="match status" value="1"/>
</dbReference>
<accession>A0A379F7L9</accession>
<keyword evidence="5 6" id="KW-0472">Membrane</keyword>
<dbReference type="PANTHER" id="PTHR43652">
    <property type="entry name" value="BASIC AMINO ACID ANTIPORTER YFCC-RELATED"/>
    <property type="match status" value="1"/>
</dbReference>
<evidence type="ECO:0000256" key="1">
    <source>
        <dbReference type="ARBA" id="ARBA00004651"/>
    </source>
</evidence>
<feature type="transmembrane region" description="Helical" evidence="6">
    <location>
        <begin position="395"/>
        <end position="414"/>
    </location>
</feature>
<keyword evidence="2" id="KW-1003">Cell membrane</keyword>
<feature type="transmembrane region" description="Helical" evidence="6">
    <location>
        <begin position="449"/>
        <end position="468"/>
    </location>
</feature>
<evidence type="ECO:0000256" key="2">
    <source>
        <dbReference type="ARBA" id="ARBA00022475"/>
    </source>
</evidence>
<feature type="transmembrane region" description="Helical" evidence="6">
    <location>
        <begin position="354"/>
        <end position="375"/>
    </location>
</feature>
<keyword evidence="4 6" id="KW-1133">Transmembrane helix</keyword>
<dbReference type="AlphaFoldDB" id="A0A379F7L9"/>
<sequence>MKLKKFAFPTAFTILFAITVIVVGLTWIIPAGEYQRLSYNSTEPSLVVAKIDGSHEVLPATQATLNDLNVSIEIEKFTDGTIKKPIAIPGTYERVAQQPKGIMDITESMVKGTIEGADVIVFILVLGGLIGVVNKTGAFNAGLTALANRTKGKEFLVVFGVTIILSIGGTSCGIEEEAVAFYPILVPIFLILGYDAIVCVGAIFLASSMGAGFSTVNPFSVVIASNASGISFIEGIGFRTIGLVIGTIGVLVYLYWYCKKIKKDPAFSYNYENAESFKQRFLSNYDPNEILEFSWRRKVILCLFVAAFPIMVWGVMDMGWWFPQMAALFLAIAIIIIFLSGLKEKTAIDGFIHGASELVGVSLIIGLARGVNLVMEQGKIADTILEFMSHMVAGMPPSLFLLAQLVVFICLGFIVPSSSGLAVLAMPIMAPLADAVGVPRYMVVSAYNWGQYIMLFLAPTGLVLATLQMLDISYNKWLKFIMPMVIFMFVLSAILLLIQVALL</sequence>
<evidence type="ECO:0000256" key="5">
    <source>
        <dbReference type="ARBA" id="ARBA00023136"/>
    </source>
</evidence>
<name>A0A379F7L9_PROVU</name>
<feature type="transmembrane region" description="Helical" evidence="6">
    <location>
        <begin position="322"/>
        <end position="342"/>
    </location>
</feature>
<feature type="transmembrane region" description="Helical" evidence="6">
    <location>
        <begin position="299"/>
        <end position="316"/>
    </location>
</feature>
<dbReference type="InterPro" id="IPR018385">
    <property type="entry name" value="C4_dicarb_anaerob_car-like"/>
</dbReference>
<dbReference type="EMBL" id="UGTW01000001">
    <property type="protein sequence ID" value="SUC15579.1"/>
    <property type="molecule type" value="Genomic_DNA"/>
</dbReference>